<evidence type="ECO:0000313" key="3">
    <source>
        <dbReference type="Proteomes" id="UP000292884"/>
    </source>
</evidence>
<protein>
    <recommendedName>
        <fullName evidence="4">MG2 domain-containing protein</fullName>
    </recommendedName>
</protein>
<dbReference type="InterPro" id="IPR008969">
    <property type="entry name" value="CarboxyPept-like_regulatory"/>
</dbReference>
<dbReference type="AlphaFoldDB" id="A0A4R0MR05"/>
<keyword evidence="1" id="KW-0732">Signal</keyword>
<dbReference type="EMBL" id="SJSK01000004">
    <property type="protein sequence ID" value="TCC89300.1"/>
    <property type="molecule type" value="Genomic_DNA"/>
</dbReference>
<comment type="caution">
    <text evidence="2">The sequence shown here is derived from an EMBL/GenBank/DDBJ whole genome shotgun (WGS) entry which is preliminary data.</text>
</comment>
<evidence type="ECO:0000313" key="2">
    <source>
        <dbReference type="EMBL" id="TCC89300.1"/>
    </source>
</evidence>
<dbReference type="Proteomes" id="UP000292884">
    <property type="component" value="Unassembled WGS sequence"/>
</dbReference>
<reference evidence="2 3" key="1">
    <citation type="submission" date="2019-02" db="EMBL/GenBank/DDBJ databases">
        <title>Pedobacter sp. RP-1-13 sp. nov., isolated from Arctic soil.</title>
        <authorList>
            <person name="Dahal R.H."/>
        </authorList>
    </citation>
    <scope>NUCLEOTIDE SEQUENCE [LARGE SCALE GENOMIC DNA]</scope>
    <source>
        <strain evidence="2 3">RP-1-13</strain>
    </source>
</reference>
<proteinExistence type="predicted"/>
<name>A0A4R0MR05_9SPHI</name>
<sequence>MLKHRHLLLLFSLFLLTSLNEFSYAQTNELNSKIINEYDKIREIAPREKLYIHFDKSIYLPVDTIWFKGYLVNTTLNNSSAISGLIYTELINADGEVVQTLALPTILGLTWGAFPLKEETYPPGNYTFRAYTNWMQNFGDTYIFKKEIKILNLDADQQAITQNGKNASKKNITNQLTNTRNKQEIDIQFLPEGGSWIADLPQKMAFKAIDKSGKGIKINGEIFDSKQNKVTDFKSNTLGMGYFTMFPKLDETYTAKVNFQNGLATKNLPKATAKGTIIALRSSKKSDSLIITVASSLSNQPLTLIGQSRGVICFTANINANDVGRTVRITKDIFPTGVSQILLLDDKKQILNERNFFLNLNDELKVNISSSSLTYNVRDSIPIHLKVSDYLNNPVEASFSIAVTDDNQVLKDSLSENNILTYLLMTSDLKGEVENPGYYFQNQSDEIYNDLDALMLTQGWVSYNWDITKKPLLKAEKEYTISGRIINIMNKPSPHAKIILLGKNKTTMMLDTLTNQNGEFVFDKLPLMDSASFVIQALNAKGKKGTLGITVNEFVRAPFILPKKSYIENNEVIDSIVAQQIDAKNEVYKAALKSGISLREVKITGKKIIRGSKNLNGAGEASQTLTEENLSQIPKKSLYDALAEKVKGFREGMRRKSNIRDYFVNGDLARFIFDGVEIDFFFSPTGSPGGDEYYHFVKGFLDYYNAEDIRGIEVLSNGYSFRYKNQFMEPLDDKTYSFIEITTKTGAGPFLKKSANMYLIKPLNYGNNKVFYSPKYNSTNKKEKLPDYRSTIYWNPNVLTNVNGEADVSFFSADKKGTYTVWIEGIDTKGGLGLRRMRLTIK</sequence>
<dbReference type="Gene3D" id="2.60.40.1930">
    <property type="match status" value="1"/>
</dbReference>
<evidence type="ECO:0000256" key="1">
    <source>
        <dbReference type="SAM" id="SignalP"/>
    </source>
</evidence>
<dbReference type="OrthoDB" id="609485at2"/>
<evidence type="ECO:0008006" key="4">
    <source>
        <dbReference type="Google" id="ProtNLM"/>
    </source>
</evidence>
<dbReference type="SUPFAM" id="SSF49464">
    <property type="entry name" value="Carboxypeptidase regulatory domain-like"/>
    <property type="match status" value="1"/>
</dbReference>
<keyword evidence="3" id="KW-1185">Reference proteome</keyword>
<feature type="chain" id="PRO_5020536521" description="MG2 domain-containing protein" evidence="1">
    <location>
        <begin position="26"/>
        <end position="842"/>
    </location>
</feature>
<accession>A0A4R0MR05</accession>
<gene>
    <name evidence="2" type="ORF">EZ428_16530</name>
</gene>
<feature type="signal peptide" evidence="1">
    <location>
        <begin position="1"/>
        <end position="25"/>
    </location>
</feature>
<organism evidence="2 3">
    <name type="scientific">Pedobacter frigiditerrae</name>
    <dbReference type="NCBI Taxonomy" id="2530452"/>
    <lineage>
        <taxon>Bacteria</taxon>
        <taxon>Pseudomonadati</taxon>
        <taxon>Bacteroidota</taxon>
        <taxon>Sphingobacteriia</taxon>
        <taxon>Sphingobacteriales</taxon>
        <taxon>Sphingobacteriaceae</taxon>
        <taxon>Pedobacter</taxon>
    </lineage>
</organism>